<dbReference type="SMART" id="SM00360">
    <property type="entry name" value="RRM"/>
    <property type="match status" value="1"/>
</dbReference>
<sequence>MAEAEQPLKKRRLYDLPPSSPPPPPPSQPQEPPQRPPTPPPLSHDEIVRRRRNQEGIRNVFECYKKIKLCIDRKDKHLTELEEAYLSLITAAGGCASVQRLAAEYIPRYASFCPAALEAAGKALINMHNQCITMISGGEDIDCIAFETAKACILGLVDVCRAAASENRNSEGIQRICSVVFHDVFTLFISSFEGKSVFDVVDQSILKIYDVAEALSDLKRKLLEEHSSILLKLSKLRGLCFLSILFRFPKYSLVAFFKLFESTEIEGIQKGKYLLHQLTVELDYVGSRHLDEKNDEESFEHSSRIKCQETDPVNESPALIGNSLPNRASPLLKNCLLALVLRKDPSLRSLIFSRYRMLCNSASSEIVSDITSVLEGVFESFVQQVKAEDSQVHNVEGSSNSSKFVSQCSVARTSNQQGSLSGRDYPDKHLGNHLKRGSITVNAGSDSFPGELKSMDHNYGDPGDIASGRMFMQRELLNRQSFSPRARTPRDLRSSSFSNRSHSAQIERSPISNMDLSAPTLRSSSGAANSPFESPKQNVPPPHSSGNHAIWYSDGDPAAMDIFPASKQLWLGSLGHDVSEMHIRFQFEKFGVIDHLRFFPFKGFATIEYRNLMDALKAREVMRGRSPWGVCLRIKFLDAGLGARGFINGTAVGSSCHVYVGSVPSIWAKDEMVHEVKKLLHKGPRMVIDLSNEGALLMEFDTPEEATVSIAHLRRHRKENSNYYPHPSNTGPPNVMMHAEAAKPGPPFHQTDTRNAFSSNSMIGSPHAQSMLEKPPETYLTRTSALPSFLQQLRAKYNISNSQGPFENHATAALMREQERVPTNMLWINFPNKKSPCITEDELLEVCNLAINNNGSVRVSRPSMPSGSNWLVECSSTDTANSLFKNLRECPGIFFQIDFSNPAMHHGPAPLVRPDLELTSPRMSQENCGPPMQPAFAFQSTWTTGGMMEVGRTGATEQSWMYGRPESGMHSGGSITTGQNYGPPIPPPQPAQTSSFNRPVYPPPNSLWDARGMGHHLHQNPIHSAAMHANSHANVQGPPFLPASVTPLAQIRGSSASPFDQMFSVPVVPPPLSSLPPLPPPPIMPPTLPPQSDFRPPLPPHPELQPPLPPTPPPLPPPPPPPHSQPPAFPPPPPPNSPPPPSLAADADSFRLSSLNPWQGMLSKSGVYYCTIHAQRADSDICSYSNSIVEPAEWPAKLDMTKRTDLRHVKSTFSSTPRHRKEICWLLPSSHGDHKGLHDFISYLKQRECAGVIKLPASKTMWARLLFILPYSPETCSFLSIPPNPSLCLIGLILPKDTNSELS</sequence>
<organism evidence="4 5">
    <name type="scientific">Salvia divinorum</name>
    <name type="common">Maria pastora</name>
    <name type="synonym">Diviner's sage</name>
    <dbReference type="NCBI Taxonomy" id="28513"/>
    <lineage>
        <taxon>Eukaryota</taxon>
        <taxon>Viridiplantae</taxon>
        <taxon>Streptophyta</taxon>
        <taxon>Embryophyta</taxon>
        <taxon>Tracheophyta</taxon>
        <taxon>Spermatophyta</taxon>
        <taxon>Magnoliopsida</taxon>
        <taxon>eudicotyledons</taxon>
        <taxon>Gunneridae</taxon>
        <taxon>Pentapetalae</taxon>
        <taxon>asterids</taxon>
        <taxon>lamiids</taxon>
        <taxon>Lamiales</taxon>
        <taxon>Lamiaceae</taxon>
        <taxon>Nepetoideae</taxon>
        <taxon>Mentheae</taxon>
        <taxon>Salviinae</taxon>
        <taxon>Salvia</taxon>
        <taxon>Salvia subgen. Calosphace</taxon>
    </lineage>
</organism>
<evidence type="ECO:0000256" key="1">
    <source>
        <dbReference type="PROSITE-ProRule" id="PRU00176"/>
    </source>
</evidence>
<feature type="compositionally biased region" description="Polar residues" evidence="2">
    <location>
        <begin position="753"/>
        <end position="763"/>
    </location>
</feature>
<dbReference type="PANTHER" id="PTHR21494">
    <property type="entry name" value="ACTIVATING SIGNAL COINTEGRATOR 1 COMPLEX SUBUNIT 2 ASC-1 COMPLEX SUBUNIT P100"/>
    <property type="match status" value="1"/>
</dbReference>
<proteinExistence type="predicted"/>
<dbReference type="InterPro" id="IPR012921">
    <property type="entry name" value="SPOC_C"/>
</dbReference>
<feature type="compositionally biased region" description="Polar residues" evidence="2">
    <location>
        <begin position="721"/>
        <end position="732"/>
    </location>
</feature>
<evidence type="ECO:0000313" key="4">
    <source>
        <dbReference type="EMBL" id="KAL1540332.1"/>
    </source>
</evidence>
<dbReference type="InterPro" id="IPR035979">
    <property type="entry name" value="RBD_domain_sf"/>
</dbReference>
<feature type="region of interest" description="Disordered" evidence="2">
    <location>
        <begin position="720"/>
        <end position="777"/>
    </location>
</feature>
<dbReference type="PANTHER" id="PTHR21494:SF2">
    <property type="entry name" value="NUCLEIC ACID BINDING PROTEIN"/>
    <property type="match status" value="1"/>
</dbReference>
<feature type="region of interest" description="Disordered" evidence="2">
    <location>
        <begin position="479"/>
        <end position="550"/>
    </location>
</feature>
<keyword evidence="1" id="KW-0694">RNA-binding</keyword>
<dbReference type="Pfam" id="PF07744">
    <property type="entry name" value="SPOC"/>
    <property type="match status" value="1"/>
</dbReference>
<comment type="caution">
    <text evidence="4">The sequence shown here is derived from an EMBL/GenBank/DDBJ whole genome shotgun (WGS) entry which is preliminary data.</text>
</comment>
<feature type="region of interest" description="Disordered" evidence="2">
    <location>
        <begin position="969"/>
        <end position="995"/>
    </location>
</feature>
<name>A0ABD1G8Y6_SALDI</name>
<evidence type="ECO:0000259" key="3">
    <source>
        <dbReference type="PROSITE" id="PS50102"/>
    </source>
</evidence>
<feature type="region of interest" description="Disordered" evidence="2">
    <location>
        <begin position="1"/>
        <end position="45"/>
    </location>
</feature>
<dbReference type="Pfam" id="PF00076">
    <property type="entry name" value="RRM_1"/>
    <property type="match status" value="1"/>
</dbReference>
<dbReference type="SUPFAM" id="SSF54928">
    <property type="entry name" value="RNA-binding domain, RBD"/>
    <property type="match status" value="1"/>
</dbReference>
<feature type="compositionally biased region" description="Low complexity" evidence="2">
    <location>
        <begin position="494"/>
        <end position="503"/>
    </location>
</feature>
<dbReference type="InterPro" id="IPR012677">
    <property type="entry name" value="Nucleotide-bd_a/b_plait_sf"/>
</dbReference>
<feature type="domain" description="RRM" evidence="3">
    <location>
        <begin position="567"/>
        <end position="639"/>
    </location>
</feature>
<feature type="compositionally biased region" description="Pro residues" evidence="2">
    <location>
        <begin position="1078"/>
        <end position="1089"/>
    </location>
</feature>
<keyword evidence="5" id="KW-1185">Reference proteome</keyword>
<dbReference type="CDD" id="cd00590">
    <property type="entry name" value="RRM_SF"/>
    <property type="match status" value="1"/>
</dbReference>
<dbReference type="Gene3D" id="3.30.70.330">
    <property type="match status" value="1"/>
</dbReference>
<gene>
    <name evidence="4" type="ORF">AAHA92_24698</name>
</gene>
<dbReference type="InterPro" id="IPR000504">
    <property type="entry name" value="RRM_dom"/>
</dbReference>
<dbReference type="InterPro" id="IPR052586">
    <property type="entry name" value="ASCC2"/>
</dbReference>
<feature type="compositionally biased region" description="Pro residues" evidence="2">
    <location>
        <begin position="1096"/>
        <end position="1142"/>
    </location>
</feature>
<dbReference type="EMBL" id="JBEAFC010000009">
    <property type="protein sequence ID" value="KAL1540332.1"/>
    <property type="molecule type" value="Genomic_DNA"/>
</dbReference>
<reference evidence="4 5" key="1">
    <citation type="submission" date="2024-06" db="EMBL/GenBank/DDBJ databases">
        <title>A chromosome level genome sequence of Diviner's sage (Salvia divinorum).</title>
        <authorList>
            <person name="Ford S.A."/>
            <person name="Ro D.-K."/>
            <person name="Ness R.W."/>
            <person name="Phillips M.A."/>
        </authorList>
    </citation>
    <scope>NUCLEOTIDE SEQUENCE [LARGE SCALE GENOMIC DNA]</scope>
    <source>
        <strain evidence="4">SAF-2024a</strain>
        <tissue evidence="4">Leaf</tissue>
    </source>
</reference>
<evidence type="ECO:0000256" key="2">
    <source>
        <dbReference type="SAM" id="MobiDB-lite"/>
    </source>
</evidence>
<feature type="region of interest" description="Disordered" evidence="2">
    <location>
        <begin position="1078"/>
        <end position="1147"/>
    </location>
</feature>
<evidence type="ECO:0000313" key="5">
    <source>
        <dbReference type="Proteomes" id="UP001567538"/>
    </source>
</evidence>
<feature type="compositionally biased region" description="Pro residues" evidence="2">
    <location>
        <begin position="18"/>
        <end position="42"/>
    </location>
</feature>
<protein>
    <recommendedName>
        <fullName evidence="3">RRM domain-containing protein</fullName>
    </recommendedName>
</protein>
<dbReference type="PROSITE" id="PS50102">
    <property type="entry name" value="RRM"/>
    <property type="match status" value="1"/>
</dbReference>
<accession>A0ABD1G8Y6</accession>
<feature type="compositionally biased region" description="Polar residues" evidence="2">
    <location>
        <begin position="504"/>
        <end position="537"/>
    </location>
</feature>
<dbReference type="CDD" id="cd21546">
    <property type="entry name" value="SPOC_FPA-like"/>
    <property type="match status" value="1"/>
</dbReference>
<dbReference type="GO" id="GO:0003723">
    <property type="term" value="F:RNA binding"/>
    <property type="evidence" value="ECO:0007669"/>
    <property type="project" value="UniProtKB-UniRule"/>
</dbReference>
<dbReference type="Proteomes" id="UP001567538">
    <property type="component" value="Unassembled WGS sequence"/>
</dbReference>